<dbReference type="CTD" id="4725"/>
<evidence type="ECO:0000256" key="16">
    <source>
        <dbReference type="PIRSR" id="PIRSR619342-50"/>
    </source>
</evidence>
<keyword evidence="12" id="KW-0472">Membrane</keyword>
<feature type="disulfide bond" evidence="16">
    <location>
        <begin position="43"/>
        <end position="56"/>
    </location>
</feature>
<dbReference type="RefSeq" id="XP_020656284.2">
    <property type="nucleotide sequence ID" value="XM_020800625.2"/>
</dbReference>
<comment type="similarity">
    <text evidence="4">Belongs to the complex I NDUFS5 subunit family.</text>
</comment>
<evidence type="ECO:0000256" key="15">
    <source>
        <dbReference type="ARBA" id="ARBA00032739"/>
    </source>
</evidence>
<evidence type="ECO:0000256" key="9">
    <source>
        <dbReference type="ARBA" id="ARBA00022792"/>
    </source>
</evidence>
<evidence type="ECO:0000256" key="2">
    <source>
        <dbReference type="ARBA" id="ARBA00004569"/>
    </source>
</evidence>
<proteinExistence type="inferred from homology"/>
<evidence type="ECO:0000256" key="8">
    <source>
        <dbReference type="ARBA" id="ARBA00022660"/>
    </source>
</evidence>
<dbReference type="Proteomes" id="UP001652642">
    <property type="component" value="Chromosome 9"/>
</dbReference>
<keyword evidence="13 16" id="KW-1015">Disulfide bond</keyword>
<organism evidence="17 18">
    <name type="scientific">Pogona vitticeps</name>
    <name type="common">central bearded dragon</name>
    <dbReference type="NCBI Taxonomy" id="103695"/>
    <lineage>
        <taxon>Eukaryota</taxon>
        <taxon>Metazoa</taxon>
        <taxon>Chordata</taxon>
        <taxon>Craniata</taxon>
        <taxon>Vertebrata</taxon>
        <taxon>Euteleostomi</taxon>
        <taxon>Lepidosauria</taxon>
        <taxon>Squamata</taxon>
        <taxon>Bifurcata</taxon>
        <taxon>Unidentata</taxon>
        <taxon>Episquamata</taxon>
        <taxon>Toxicofera</taxon>
        <taxon>Iguania</taxon>
        <taxon>Acrodonta</taxon>
        <taxon>Agamidae</taxon>
        <taxon>Amphibolurinae</taxon>
        <taxon>Pogona</taxon>
    </lineage>
</organism>
<evidence type="ECO:0000313" key="17">
    <source>
        <dbReference type="Proteomes" id="UP001652642"/>
    </source>
</evidence>
<dbReference type="KEGG" id="pvt:110082776"/>
<evidence type="ECO:0000256" key="6">
    <source>
        <dbReference type="ARBA" id="ARBA00013482"/>
    </source>
</evidence>
<keyword evidence="17" id="KW-1185">Reference proteome</keyword>
<dbReference type="GO" id="GO:0005743">
    <property type="term" value="C:mitochondrial inner membrane"/>
    <property type="evidence" value="ECO:0007669"/>
    <property type="project" value="UniProtKB-SubCell"/>
</dbReference>
<reference evidence="18" key="1">
    <citation type="submission" date="2025-08" db="UniProtKB">
        <authorList>
            <consortium name="RefSeq"/>
        </authorList>
    </citation>
    <scope>IDENTIFICATION</scope>
</reference>
<comment type="subcellular location">
    <subcellularLocation>
        <location evidence="3">Mitochondrion inner membrane</location>
        <topology evidence="3">Peripheral membrane protein</topology>
    </subcellularLocation>
    <subcellularLocation>
        <location evidence="2">Mitochondrion intermembrane space</location>
    </subcellularLocation>
</comment>
<evidence type="ECO:0000256" key="3">
    <source>
        <dbReference type="ARBA" id="ARBA00004637"/>
    </source>
</evidence>
<dbReference type="GeneID" id="110082776"/>
<keyword evidence="8" id="KW-0679">Respiratory chain</keyword>
<comment type="subunit">
    <text evidence="5">Mammalian complex I is composed of 45 different subunits. This is a component of the iron-sulfur (IP) fragment of the enzyme.</text>
</comment>
<keyword evidence="11" id="KW-0496">Mitochondrion</keyword>
<dbReference type="PANTHER" id="PTHR15224">
    <property type="entry name" value="NADH DEHYDROGENASE [UBIQUINONE] IRON-SULFUR PROTEIN 5"/>
    <property type="match status" value="1"/>
</dbReference>
<accession>A0A6J0UDM3</accession>
<evidence type="ECO:0000256" key="12">
    <source>
        <dbReference type="ARBA" id="ARBA00023136"/>
    </source>
</evidence>
<dbReference type="InterPro" id="IPR019342">
    <property type="entry name" value="NADH_UbQ_OxRdtase_FeS-su5"/>
</dbReference>
<dbReference type="GO" id="GO:0032981">
    <property type="term" value="P:mitochondrial respiratory chain complex I assembly"/>
    <property type="evidence" value="ECO:0007669"/>
    <property type="project" value="TreeGrafter"/>
</dbReference>
<feature type="disulfide bond" evidence="16">
    <location>
        <begin position="33"/>
        <end position="66"/>
    </location>
</feature>
<evidence type="ECO:0000256" key="1">
    <source>
        <dbReference type="ARBA" id="ARBA00003195"/>
    </source>
</evidence>
<evidence type="ECO:0000313" key="18">
    <source>
        <dbReference type="RefSeq" id="XP_020656284.2"/>
    </source>
</evidence>
<dbReference type="PROSITE" id="PS51808">
    <property type="entry name" value="CHCH"/>
    <property type="match status" value="1"/>
</dbReference>
<evidence type="ECO:0000256" key="7">
    <source>
        <dbReference type="ARBA" id="ARBA00022448"/>
    </source>
</evidence>
<evidence type="ECO:0000256" key="11">
    <source>
        <dbReference type="ARBA" id="ARBA00023128"/>
    </source>
</evidence>
<evidence type="ECO:0000256" key="5">
    <source>
        <dbReference type="ARBA" id="ARBA00011261"/>
    </source>
</evidence>
<evidence type="ECO:0000256" key="4">
    <source>
        <dbReference type="ARBA" id="ARBA00007372"/>
    </source>
</evidence>
<dbReference type="GO" id="GO:0005758">
    <property type="term" value="C:mitochondrial intermembrane space"/>
    <property type="evidence" value="ECO:0007669"/>
    <property type="project" value="UniProtKB-SubCell"/>
</dbReference>
<dbReference type="PANTHER" id="PTHR15224:SF1">
    <property type="entry name" value="NADH DEHYDROGENASE [UBIQUINONE] IRON-SULFUR PROTEIN 5"/>
    <property type="match status" value="1"/>
</dbReference>
<gene>
    <name evidence="18" type="primary">NDUFS5</name>
</gene>
<dbReference type="Pfam" id="PF10200">
    <property type="entry name" value="Ndufs5"/>
    <property type="match status" value="1"/>
</dbReference>
<comment type="function">
    <text evidence="1">Accessory subunit of the mitochondrial membrane respiratory chain NADH dehydrogenase (Complex I), that is believed not to be involved in catalysis. Complex I functions in the transfer of electrons from NADH to the respiratory chain. The immediate electron acceptor for the enzyme is believed to be ubiquinone.</text>
</comment>
<evidence type="ECO:0000256" key="13">
    <source>
        <dbReference type="ARBA" id="ARBA00023157"/>
    </source>
</evidence>
<evidence type="ECO:0000256" key="14">
    <source>
        <dbReference type="ARBA" id="ARBA00031222"/>
    </source>
</evidence>
<name>A0A6J0UDM3_9SAUR</name>
<keyword evidence="7" id="KW-0813">Transport</keyword>
<protein>
    <recommendedName>
        <fullName evidence="6">NADH dehydrogenase [ubiquinone] iron-sulfur protein 5</fullName>
    </recommendedName>
    <alternativeName>
        <fullName evidence="14">Complex I-15 kDa</fullName>
    </alternativeName>
    <alternativeName>
        <fullName evidence="15">NADH-ubiquinone oxidoreductase 15 kDa subunit</fullName>
    </alternativeName>
</protein>
<evidence type="ECO:0000256" key="10">
    <source>
        <dbReference type="ARBA" id="ARBA00022982"/>
    </source>
</evidence>
<keyword evidence="10" id="KW-0249">Electron transport</keyword>
<dbReference type="AlphaFoldDB" id="A0A6J0UDM3"/>
<sequence length="101" mass="12146">MPFIDFQELLGIDLDRWYLQLTGNQPYKQAARCHAFEKEWLECAEGIGELRAKNECKTELEDLRECMTMQKMNERIRMIKEQKRKLIKEGKYTPPEHHCDK</sequence>
<keyword evidence="9" id="KW-0999">Mitochondrion inner membrane</keyword>
<dbReference type="OrthoDB" id="9992197at2759"/>